<dbReference type="STRING" id="408015.SXIM_13300"/>
<dbReference type="HOGENOM" id="CLU_2703465_0_0_11"/>
<evidence type="ECO:0000313" key="2">
    <source>
        <dbReference type="Proteomes" id="UP000034034"/>
    </source>
</evidence>
<protein>
    <submittedName>
        <fullName evidence="1">Uncharacterized protein</fullName>
    </submittedName>
</protein>
<evidence type="ECO:0000313" key="1">
    <source>
        <dbReference type="EMBL" id="AKG42714.1"/>
    </source>
</evidence>
<sequence length="73" mass="8340">MFEPLIRTIVVNGSDVRVGDVVSVGGIPHRVRELRELMPSRKKLIFDDGNSYILGKFLTIEVTRLHAPLRRVR</sequence>
<dbReference type="EMBL" id="CP009922">
    <property type="protein sequence ID" value="AKG42714.1"/>
    <property type="molecule type" value="Genomic_DNA"/>
</dbReference>
<proteinExistence type="predicted"/>
<dbReference type="Proteomes" id="UP000034034">
    <property type="component" value="Chromosome"/>
</dbReference>
<accession>A0A0F7FR90</accession>
<keyword evidence="2" id="KW-1185">Reference proteome</keyword>
<reference evidence="1" key="1">
    <citation type="submission" date="2019-08" db="EMBL/GenBank/DDBJ databases">
        <title>Complete genome sequence of a mangrove-derived Streptomyces xiamenensis.</title>
        <authorList>
            <person name="Xu J."/>
        </authorList>
    </citation>
    <scope>NUCLEOTIDE SEQUENCE</scope>
    <source>
        <strain evidence="1">318</strain>
    </source>
</reference>
<gene>
    <name evidence="1" type="ORF">SXIM_13300</name>
</gene>
<dbReference type="AlphaFoldDB" id="A0A0F7FR90"/>
<organism evidence="1 2">
    <name type="scientific">Streptomyces xiamenensis</name>
    <dbReference type="NCBI Taxonomy" id="408015"/>
    <lineage>
        <taxon>Bacteria</taxon>
        <taxon>Bacillati</taxon>
        <taxon>Actinomycetota</taxon>
        <taxon>Actinomycetes</taxon>
        <taxon>Kitasatosporales</taxon>
        <taxon>Streptomycetaceae</taxon>
        <taxon>Streptomyces</taxon>
    </lineage>
</organism>
<dbReference type="PATRIC" id="fig|408015.6.peg.1363"/>
<dbReference type="KEGG" id="sxi:SXIM_13300"/>
<name>A0A0F7FR90_9ACTN</name>
<dbReference type="RefSeq" id="WP_046723241.1">
    <property type="nucleotide sequence ID" value="NZ_CP009922.3"/>
</dbReference>